<evidence type="ECO:0000256" key="1">
    <source>
        <dbReference type="ARBA" id="ARBA00012418"/>
    </source>
</evidence>
<dbReference type="Gene3D" id="1.10.132.30">
    <property type="match status" value="1"/>
</dbReference>
<dbReference type="Proteomes" id="UP000683000">
    <property type="component" value="Unassembled WGS sequence"/>
</dbReference>
<dbReference type="PANTHER" id="PTHR19376">
    <property type="entry name" value="DNA-DIRECTED RNA POLYMERASE"/>
    <property type="match status" value="1"/>
</dbReference>
<dbReference type="GO" id="GO:0005665">
    <property type="term" value="C:RNA polymerase II, core complex"/>
    <property type="evidence" value="ECO:0007669"/>
    <property type="project" value="TreeGrafter"/>
</dbReference>
<evidence type="ECO:0000259" key="7">
    <source>
        <dbReference type="Pfam" id="PF05000"/>
    </source>
</evidence>
<feature type="domain" description="RNA polymerase Rpb1" evidence="6">
    <location>
        <begin position="62"/>
        <end position="125"/>
    </location>
</feature>
<organism evidence="8 9">
    <name type="scientific">Boletus reticuloceps</name>
    <dbReference type="NCBI Taxonomy" id="495285"/>
    <lineage>
        <taxon>Eukaryota</taxon>
        <taxon>Fungi</taxon>
        <taxon>Dikarya</taxon>
        <taxon>Basidiomycota</taxon>
        <taxon>Agaricomycotina</taxon>
        <taxon>Agaricomycetes</taxon>
        <taxon>Agaricomycetidae</taxon>
        <taxon>Boletales</taxon>
        <taxon>Boletineae</taxon>
        <taxon>Boletaceae</taxon>
        <taxon>Boletoideae</taxon>
        <taxon>Boletus</taxon>
    </lineage>
</organism>
<evidence type="ECO:0000256" key="2">
    <source>
        <dbReference type="ARBA" id="ARBA00022478"/>
    </source>
</evidence>
<proteinExistence type="predicted"/>
<comment type="caution">
    <text evidence="8">The sequence shown here is derived from an EMBL/GenBank/DDBJ whole genome shotgun (WGS) entry which is preliminary data.</text>
</comment>
<dbReference type="InterPro" id="IPR038120">
    <property type="entry name" value="Rpb1_funnel_sf"/>
</dbReference>
<accession>A0A8I2YC88</accession>
<reference evidence="8" key="1">
    <citation type="submission" date="2021-03" db="EMBL/GenBank/DDBJ databases">
        <title>Evolutionary innovations through gain and loss of genes in the ectomycorrhizal Boletales.</title>
        <authorList>
            <person name="Wu G."/>
            <person name="Miyauchi S."/>
            <person name="Morin E."/>
            <person name="Yang Z.-L."/>
            <person name="Xu J."/>
            <person name="Martin F.M."/>
        </authorList>
    </citation>
    <scope>NUCLEOTIDE SEQUENCE</scope>
    <source>
        <strain evidence="8">BR01</strain>
    </source>
</reference>
<keyword evidence="3" id="KW-0808">Transferase</keyword>
<dbReference type="InterPro" id="IPR045867">
    <property type="entry name" value="DNA-dir_RpoC_beta_prime"/>
</dbReference>
<dbReference type="Pfam" id="PF04998">
    <property type="entry name" value="RNA_pol_Rpb1_5"/>
    <property type="match status" value="1"/>
</dbReference>
<dbReference type="InterPro" id="IPR007081">
    <property type="entry name" value="RNA_pol_Rpb1_5"/>
</dbReference>
<evidence type="ECO:0000259" key="6">
    <source>
        <dbReference type="Pfam" id="PF04998"/>
    </source>
</evidence>
<keyword evidence="5" id="KW-0804">Transcription</keyword>
<sequence>MVTTGSKGSYINISQMSVCVGQQSVEGHRIPFGFRHQTLLHFTKDNSSPEARGFMENSYLRGLTHQECFFHAMAGREGLIDMAVKTAETDYIQHRLIKALEDVMVCYDGTMRNSLGDLIQFIYGEVGWMVRSSSGRRLTHLGCWTVSSSTTTERT</sequence>
<dbReference type="EMBL" id="JAGFBS010000107">
    <property type="protein sequence ID" value="KAG6369104.1"/>
    <property type="molecule type" value="Genomic_DNA"/>
</dbReference>
<dbReference type="PANTHER" id="PTHR19376:SF37">
    <property type="entry name" value="DNA-DIRECTED RNA POLYMERASE II SUBUNIT RPB1"/>
    <property type="match status" value="1"/>
</dbReference>
<dbReference type="OrthoDB" id="3262706at2759"/>
<dbReference type="GO" id="GO:0003899">
    <property type="term" value="F:DNA-directed RNA polymerase activity"/>
    <property type="evidence" value="ECO:0007669"/>
    <property type="project" value="UniProtKB-EC"/>
</dbReference>
<evidence type="ECO:0000256" key="3">
    <source>
        <dbReference type="ARBA" id="ARBA00022679"/>
    </source>
</evidence>
<dbReference type="AlphaFoldDB" id="A0A8I2YC88"/>
<evidence type="ECO:0000313" key="9">
    <source>
        <dbReference type="Proteomes" id="UP000683000"/>
    </source>
</evidence>
<dbReference type="Gene3D" id="6.20.50.80">
    <property type="match status" value="1"/>
</dbReference>
<evidence type="ECO:0000256" key="4">
    <source>
        <dbReference type="ARBA" id="ARBA00022695"/>
    </source>
</evidence>
<keyword evidence="4" id="KW-0548">Nucleotidyltransferase</keyword>
<protein>
    <recommendedName>
        <fullName evidence="1">DNA-directed RNA polymerase</fullName>
        <ecNumber evidence="1">2.7.7.6</ecNumber>
    </recommendedName>
</protein>
<keyword evidence="2" id="KW-0240">DNA-directed RNA polymerase</keyword>
<gene>
    <name evidence="8" type="ORF">JVT61DRAFT_1495</name>
</gene>
<name>A0A8I2YC88_9AGAM</name>
<dbReference type="Gene3D" id="6.10.250.2940">
    <property type="match status" value="1"/>
</dbReference>
<evidence type="ECO:0000256" key="5">
    <source>
        <dbReference type="ARBA" id="ARBA00023163"/>
    </source>
</evidence>
<dbReference type="Pfam" id="PF05000">
    <property type="entry name" value="RNA_pol_Rpb1_4"/>
    <property type="match status" value="1"/>
</dbReference>
<evidence type="ECO:0000313" key="8">
    <source>
        <dbReference type="EMBL" id="KAG6369104.1"/>
    </source>
</evidence>
<dbReference type="GO" id="GO:0003677">
    <property type="term" value="F:DNA binding"/>
    <property type="evidence" value="ECO:0007669"/>
    <property type="project" value="InterPro"/>
</dbReference>
<feature type="domain" description="RNA polymerase Rpb1" evidence="7">
    <location>
        <begin position="1"/>
        <end position="54"/>
    </location>
</feature>
<keyword evidence="9" id="KW-1185">Reference proteome</keyword>
<dbReference type="SUPFAM" id="SSF64484">
    <property type="entry name" value="beta and beta-prime subunits of DNA dependent RNA-polymerase"/>
    <property type="match status" value="1"/>
</dbReference>
<dbReference type="GO" id="GO:0006351">
    <property type="term" value="P:DNA-templated transcription"/>
    <property type="evidence" value="ECO:0007669"/>
    <property type="project" value="InterPro"/>
</dbReference>
<dbReference type="InterPro" id="IPR007083">
    <property type="entry name" value="RNA_pol_Rpb1_4"/>
</dbReference>
<dbReference type="EC" id="2.7.7.6" evidence="1"/>